<dbReference type="InterPro" id="IPR002550">
    <property type="entry name" value="CNNM"/>
</dbReference>
<dbReference type="PANTHER" id="PTHR22777:SF32">
    <property type="entry name" value="UPF0053 INNER MEMBRANE PROTEIN YFJD"/>
    <property type="match status" value="1"/>
</dbReference>
<dbReference type="GO" id="GO:0050660">
    <property type="term" value="F:flavin adenine dinucleotide binding"/>
    <property type="evidence" value="ECO:0007669"/>
    <property type="project" value="InterPro"/>
</dbReference>
<proteinExistence type="inferred from homology"/>
<dbReference type="Gene3D" id="3.10.580.10">
    <property type="entry name" value="CBS-domain"/>
    <property type="match status" value="1"/>
</dbReference>
<dbReference type="InterPro" id="IPR016169">
    <property type="entry name" value="FAD-bd_PCMH_sub2"/>
</dbReference>
<dbReference type="SMART" id="SM01091">
    <property type="entry name" value="CorC_HlyC"/>
    <property type="match status" value="1"/>
</dbReference>
<sequence length="441" mass="48712">MSDDLGPFPGILMFMLLAAAGFICSAFSAAASELSDADLERNGDDSEDEDGADFSDRQKAICGRLSKILDKPEQMIGASAFWQILTAVCGALIFERIQGAGVWLSVLCAVFLTYVFGRALPGYVGKVHRLSYIFAVYPLWRVLSGAALPFTTVFGWAAAFLAKLAASDPAQIREKVTESEIISMVNEGHQQGTVDEDEAEMIRNIFELDEKQAQDIMTIRGKIIALSGKTPLDDAIRLMVKSPNSRFPVYDDSIDNITGALYIKDAMSFHMKEQYNQKSIRDIPGLLRQVKFVPETRRIDELFSDMQKSQVQIAIVVDEYGETAGLVTMEDILEEIVGNIFDEYDRVERLIVPVGKGRWKISGMASLSDVAKTLGAQENEDYETLNGYLTARLDHVPGPGDVGKRVADEENGILFTVRAVHGNTIQWALAEKQQSDQKEEG</sequence>
<comment type="caution">
    <text evidence="13">The sequence shown here is derived from an EMBL/GenBank/DDBJ whole genome shotgun (WGS) entry which is preliminary data.</text>
</comment>
<dbReference type="Gene3D" id="3.30.465.10">
    <property type="match status" value="1"/>
</dbReference>
<feature type="transmembrane region" description="Helical" evidence="10">
    <location>
        <begin position="75"/>
        <end position="94"/>
    </location>
</feature>
<evidence type="ECO:0000256" key="9">
    <source>
        <dbReference type="PROSITE-ProRule" id="PRU00703"/>
    </source>
</evidence>
<keyword evidence="3" id="KW-1003">Cell membrane</keyword>
<feature type="transmembrane region" description="Helical" evidence="10">
    <location>
        <begin position="101"/>
        <end position="120"/>
    </location>
</feature>
<feature type="chain" id="PRO_5026959278" evidence="11">
    <location>
        <begin position="32"/>
        <end position="441"/>
    </location>
</feature>
<evidence type="ECO:0000259" key="12">
    <source>
        <dbReference type="PROSITE" id="PS51371"/>
    </source>
</evidence>
<keyword evidence="11" id="KW-0732">Signal</keyword>
<keyword evidence="7 9" id="KW-0129">CBS domain</keyword>
<dbReference type="InterPro" id="IPR036318">
    <property type="entry name" value="FAD-bd_PCMH-like_sf"/>
</dbReference>
<protein>
    <submittedName>
        <fullName evidence="13">HlyC/CorC family transporter</fullName>
    </submittedName>
</protein>
<dbReference type="InterPro" id="IPR046342">
    <property type="entry name" value="CBS_dom_sf"/>
</dbReference>
<evidence type="ECO:0000256" key="6">
    <source>
        <dbReference type="ARBA" id="ARBA00022989"/>
    </source>
</evidence>
<feature type="domain" description="CBS" evidence="12">
    <location>
        <begin position="217"/>
        <end position="279"/>
    </location>
</feature>
<keyword evidence="6 10" id="KW-1133">Transmembrane helix</keyword>
<reference evidence="13 14" key="1">
    <citation type="submission" date="2019-08" db="EMBL/GenBank/DDBJ databases">
        <title>In-depth cultivation of the pig gut microbiome towards novel bacterial diversity and tailored functional studies.</title>
        <authorList>
            <person name="Wylensek D."/>
            <person name="Hitch T.C.A."/>
            <person name="Clavel T."/>
        </authorList>
    </citation>
    <scope>NUCLEOTIDE SEQUENCE [LARGE SCALE GENOMIC DNA]</scope>
    <source>
        <strain evidence="13 14">Oil+RF-744-WCA-WT-11</strain>
    </source>
</reference>
<feature type="transmembrane region" description="Helical" evidence="10">
    <location>
        <begin position="140"/>
        <end position="165"/>
    </location>
</feature>
<dbReference type="AlphaFoldDB" id="A0A6L5X8I2"/>
<evidence type="ECO:0000313" key="14">
    <source>
        <dbReference type="Proteomes" id="UP000481852"/>
    </source>
</evidence>
<dbReference type="EMBL" id="VULZ01000006">
    <property type="protein sequence ID" value="MSS14752.1"/>
    <property type="molecule type" value="Genomic_DNA"/>
</dbReference>
<dbReference type="Pfam" id="PF00571">
    <property type="entry name" value="CBS"/>
    <property type="match status" value="2"/>
</dbReference>
<evidence type="ECO:0000256" key="10">
    <source>
        <dbReference type="SAM" id="Phobius"/>
    </source>
</evidence>
<evidence type="ECO:0000256" key="4">
    <source>
        <dbReference type="ARBA" id="ARBA00022692"/>
    </source>
</evidence>
<comment type="subcellular location">
    <subcellularLocation>
        <location evidence="1">Cell membrane</location>
        <topology evidence="1">Multi-pass membrane protein</topology>
    </subcellularLocation>
</comment>
<comment type="similarity">
    <text evidence="2">Belongs to the UPF0053 family.</text>
</comment>
<name>A0A6L5X8I2_9FIRM</name>
<dbReference type="PANTHER" id="PTHR22777">
    <property type="entry name" value="HEMOLYSIN-RELATED"/>
    <property type="match status" value="1"/>
</dbReference>
<dbReference type="InterPro" id="IPR000644">
    <property type="entry name" value="CBS_dom"/>
</dbReference>
<organism evidence="13 14">
    <name type="scientific">Porcincola intestinalis</name>
    <dbReference type="NCBI Taxonomy" id="2606632"/>
    <lineage>
        <taxon>Bacteria</taxon>
        <taxon>Bacillati</taxon>
        <taxon>Bacillota</taxon>
        <taxon>Clostridia</taxon>
        <taxon>Lachnospirales</taxon>
        <taxon>Lachnospiraceae</taxon>
        <taxon>Porcincola</taxon>
    </lineage>
</organism>
<dbReference type="FunFam" id="3.10.580.10:FF:000002">
    <property type="entry name" value="Magnesium/cobalt efflux protein CorC"/>
    <property type="match status" value="1"/>
</dbReference>
<dbReference type="SUPFAM" id="SSF54631">
    <property type="entry name" value="CBS-domain pair"/>
    <property type="match status" value="1"/>
</dbReference>
<dbReference type="InterPro" id="IPR044751">
    <property type="entry name" value="Ion_transp-like_CBS"/>
</dbReference>
<dbReference type="CDD" id="cd04590">
    <property type="entry name" value="CBS_pair_CorC_HlyC_assoc"/>
    <property type="match status" value="1"/>
</dbReference>
<gene>
    <name evidence="13" type="ORF">FYJ35_06800</name>
</gene>
<dbReference type="SUPFAM" id="SSF56176">
    <property type="entry name" value="FAD-binding/transporter-associated domain-like"/>
    <property type="match status" value="1"/>
</dbReference>
<evidence type="ECO:0000256" key="8">
    <source>
        <dbReference type="ARBA" id="ARBA00023136"/>
    </source>
</evidence>
<evidence type="ECO:0000256" key="5">
    <source>
        <dbReference type="ARBA" id="ARBA00022737"/>
    </source>
</evidence>
<keyword evidence="4 10" id="KW-0812">Transmembrane</keyword>
<keyword evidence="5" id="KW-0677">Repeat</keyword>
<evidence type="ECO:0000256" key="3">
    <source>
        <dbReference type="ARBA" id="ARBA00022475"/>
    </source>
</evidence>
<feature type="signal peptide" evidence="11">
    <location>
        <begin position="1"/>
        <end position="31"/>
    </location>
</feature>
<dbReference type="Pfam" id="PF01595">
    <property type="entry name" value="CNNM"/>
    <property type="match status" value="1"/>
</dbReference>
<evidence type="ECO:0000256" key="1">
    <source>
        <dbReference type="ARBA" id="ARBA00004651"/>
    </source>
</evidence>
<dbReference type="PROSITE" id="PS51371">
    <property type="entry name" value="CBS"/>
    <property type="match status" value="2"/>
</dbReference>
<dbReference type="InterPro" id="IPR005170">
    <property type="entry name" value="Transptr-assoc_dom"/>
</dbReference>
<evidence type="ECO:0000256" key="11">
    <source>
        <dbReference type="SAM" id="SignalP"/>
    </source>
</evidence>
<accession>A0A6L5X8I2</accession>
<evidence type="ECO:0000256" key="2">
    <source>
        <dbReference type="ARBA" id="ARBA00006337"/>
    </source>
</evidence>
<keyword evidence="14" id="KW-1185">Reference proteome</keyword>
<dbReference type="GO" id="GO:0005886">
    <property type="term" value="C:plasma membrane"/>
    <property type="evidence" value="ECO:0007669"/>
    <property type="project" value="UniProtKB-SubCell"/>
</dbReference>
<feature type="domain" description="CBS" evidence="12">
    <location>
        <begin position="286"/>
        <end position="343"/>
    </location>
</feature>
<dbReference type="Pfam" id="PF03471">
    <property type="entry name" value="CorC_HlyC"/>
    <property type="match status" value="1"/>
</dbReference>
<keyword evidence="8 10" id="KW-0472">Membrane</keyword>
<dbReference type="Proteomes" id="UP000481852">
    <property type="component" value="Unassembled WGS sequence"/>
</dbReference>
<evidence type="ECO:0000256" key="7">
    <source>
        <dbReference type="ARBA" id="ARBA00023122"/>
    </source>
</evidence>
<dbReference type="RefSeq" id="WP_154524924.1">
    <property type="nucleotide sequence ID" value="NZ_VULZ01000006.1"/>
</dbReference>
<evidence type="ECO:0000313" key="13">
    <source>
        <dbReference type="EMBL" id="MSS14752.1"/>
    </source>
</evidence>